<evidence type="ECO:0000256" key="1">
    <source>
        <dbReference type="SAM" id="Phobius"/>
    </source>
</evidence>
<comment type="caution">
    <text evidence="2">The sequence shown here is derived from an EMBL/GenBank/DDBJ whole genome shotgun (WGS) entry which is preliminary data.</text>
</comment>
<dbReference type="Proteomes" id="UP001238540">
    <property type="component" value="Unassembled WGS sequence"/>
</dbReference>
<evidence type="ECO:0000313" key="2">
    <source>
        <dbReference type="EMBL" id="MDN3610141.1"/>
    </source>
</evidence>
<evidence type="ECO:0000313" key="3">
    <source>
        <dbReference type="Proteomes" id="UP001238540"/>
    </source>
</evidence>
<accession>A0ABT8BT36</accession>
<keyword evidence="3" id="KW-1185">Reference proteome</keyword>
<dbReference type="EMBL" id="JAUFQC010000001">
    <property type="protein sequence ID" value="MDN3610141.1"/>
    <property type="molecule type" value="Genomic_DNA"/>
</dbReference>
<feature type="transmembrane region" description="Helical" evidence="1">
    <location>
        <begin position="17"/>
        <end position="38"/>
    </location>
</feature>
<keyword evidence="1" id="KW-0472">Membrane</keyword>
<dbReference type="RefSeq" id="WP_076589323.1">
    <property type="nucleotide sequence ID" value="NZ_JAUFQC010000001.1"/>
</dbReference>
<name>A0ABT8BT36_9VIBR</name>
<gene>
    <name evidence="2" type="ORF">QWZ16_10555</name>
</gene>
<sequence length="61" mass="7449">MDIEIYMPCEPQWFCDALLAIFSGLFFLSILVFSILVYKEYRKINRVTPRRRRKVDPRHKK</sequence>
<keyword evidence="1" id="KW-1133">Transmembrane helix</keyword>
<organism evidence="2 3">
    <name type="scientific">Vibrio ostreicida</name>
    <dbReference type="NCBI Taxonomy" id="526588"/>
    <lineage>
        <taxon>Bacteria</taxon>
        <taxon>Pseudomonadati</taxon>
        <taxon>Pseudomonadota</taxon>
        <taxon>Gammaproteobacteria</taxon>
        <taxon>Vibrionales</taxon>
        <taxon>Vibrionaceae</taxon>
        <taxon>Vibrio</taxon>
    </lineage>
</organism>
<reference evidence="3" key="1">
    <citation type="journal article" date="2019" name="Int. J. Syst. Evol. Microbiol.">
        <title>The Global Catalogue of Microorganisms (GCM) 10K type strain sequencing project: providing services to taxonomists for standard genome sequencing and annotation.</title>
        <authorList>
            <consortium name="The Broad Institute Genomics Platform"/>
            <consortium name="The Broad Institute Genome Sequencing Center for Infectious Disease"/>
            <person name="Wu L."/>
            <person name="Ma J."/>
        </authorList>
    </citation>
    <scope>NUCLEOTIDE SEQUENCE [LARGE SCALE GENOMIC DNA]</scope>
    <source>
        <strain evidence="3">CECT 7398</strain>
    </source>
</reference>
<proteinExistence type="predicted"/>
<protein>
    <submittedName>
        <fullName evidence="2">Uncharacterized protein</fullName>
    </submittedName>
</protein>
<keyword evidence="1" id="KW-0812">Transmembrane</keyword>